<dbReference type="Pfam" id="PF03619">
    <property type="entry name" value="Solute_trans_a"/>
    <property type="match status" value="1"/>
</dbReference>
<dbReference type="Proteomes" id="UP001212152">
    <property type="component" value="Unassembled WGS sequence"/>
</dbReference>
<dbReference type="GO" id="GO:0016020">
    <property type="term" value="C:membrane"/>
    <property type="evidence" value="ECO:0007669"/>
    <property type="project" value="UniProtKB-SubCell"/>
</dbReference>
<organism evidence="7 8">
    <name type="scientific">Geranomyces variabilis</name>
    <dbReference type="NCBI Taxonomy" id="109894"/>
    <lineage>
        <taxon>Eukaryota</taxon>
        <taxon>Fungi</taxon>
        <taxon>Fungi incertae sedis</taxon>
        <taxon>Chytridiomycota</taxon>
        <taxon>Chytridiomycota incertae sedis</taxon>
        <taxon>Chytridiomycetes</taxon>
        <taxon>Spizellomycetales</taxon>
        <taxon>Powellomycetaceae</taxon>
        <taxon>Geranomyces</taxon>
    </lineage>
</organism>
<feature type="transmembrane region" description="Helical" evidence="6">
    <location>
        <begin position="224"/>
        <end position="246"/>
    </location>
</feature>
<reference evidence="7" key="1">
    <citation type="submission" date="2020-05" db="EMBL/GenBank/DDBJ databases">
        <title>Phylogenomic resolution of chytrid fungi.</title>
        <authorList>
            <person name="Stajich J.E."/>
            <person name="Amses K."/>
            <person name="Simmons R."/>
            <person name="Seto K."/>
            <person name="Myers J."/>
            <person name="Bonds A."/>
            <person name="Quandt C.A."/>
            <person name="Barry K."/>
            <person name="Liu P."/>
            <person name="Grigoriev I."/>
            <person name="Longcore J.E."/>
            <person name="James T.Y."/>
        </authorList>
    </citation>
    <scope>NUCLEOTIDE SEQUENCE</scope>
    <source>
        <strain evidence="7">JEL0379</strain>
    </source>
</reference>
<feature type="transmembrane region" description="Helical" evidence="6">
    <location>
        <begin position="258"/>
        <end position="281"/>
    </location>
</feature>
<evidence type="ECO:0000256" key="1">
    <source>
        <dbReference type="ARBA" id="ARBA00004141"/>
    </source>
</evidence>
<evidence type="ECO:0000256" key="3">
    <source>
        <dbReference type="ARBA" id="ARBA00022989"/>
    </source>
</evidence>
<sequence>MAASLINLVLAQRDDDPIVLDNTTVAANDTLSGTDEVDECADLTGPNFDPTSPEFQKVVLAFNITIVLAVVSISASFYLCFRHFQHYFKPQFQRWIVRILLMIPVYSFCSCLEFRFYWYTPYIDVVRDSYEAFALYSFHRLLLLYLGPDLEAQHARMAGKSSKRYPAPFCCWWYNPAGYAFLLNTRWLVLQYVVVRPFTTIMALAMWAMGVLCPNSSSPAHGQFWVTYLNLISSTLAVYGLFTLYVTISGDIREYKPLWKIIAVKFVVFMSFWGGLVISGLVSLDVIKSNAYYNADAASDMINAFMICTEMLIAAILHIKAFPHTDFTDPAQPQLRTRMLPAILDALSPIHIWQDIAAAPTEMRAHRKRRKERRAKRELKGVVGDAFDNDAISMVNIDIGSPRRGSVKSERWGGSAAGTPLKSIPALPEDVEGSSEDGSDEDDGSEYSSSDDAGMGLANAGSRFASSDPLKPDDLNF</sequence>
<dbReference type="EMBL" id="JADGJQ010000008">
    <property type="protein sequence ID" value="KAJ3182645.1"/>
    <property type="molecule type" value="Genomic_DNA"/>
</dbReference>
<feature type="region of interest" description="Disordered" evidence="5">
    <location>
        <begin position="403"/>
        <end position="477"/>
    </location>
</feature>
<evidence type="ECO:0000313" key="8">
    <source>
        <dbReference type="Proteomes" id="UP001212152"/>
    </source>
</evidence>
<keyword evidence="4 6" id="KW-0472">Membrane</keyword>
<dbReference type="SMART" id="SM01417">
    <property type="entry name" value="Solute_trans_a"/>
    <property type="match status" value="1"/>
</dbReference>
<feature type="compositionally biased region" description="Acidic residues" evidence="5">
    <location>
        <begin position="429"/>
        <end position="445"/>
    </location>
</feature>
<dbReference type="AlphaFoldDB" id="A0AAD5XTF4"/>
<evidence type="ECO:0000256" key="4">
    <source>
        <dbReference type="ARBA" id="ARBA00023136"/>
    </source>
</evidence>
<gene>
    <name evidence="7" type="ORF">HDU87_007984</name>
</gene>
<proteinExistence type="predicted"/>
<feature type="transmembrane region" description="Helical" evidence="6">
    <location>
        <begin position="193"/>
        <end position="212"/>
    </location>
</feature>
<keyword evidence="2 6" id="KW-0812">Transmembrane</keyword>
<feature type="transmembrane region" description="Helical" evidence="6">
    <location>
        <begin position="301"/>
        <end position="319"/>
    </location>
</feature>
<accession>A0AAD5XTF4</accession>
<evidence type="ECO:0008006" key="9">
    <source>
        <dbReference type="Google" id="ProtNLM"/>
    </source>
</evidence>
<dbReference type="PANTHER" id="PTHR23423">
    <property type="entry name" value="ORGANIC SOLUTE TRANSPORTER-RELATED"/>
    <property type="match status" value="1"/>
</dbReference>
<evidence type="ECO:0000313" key="7">
    <source>
        <dbReference type="EMBL" id="KAJ3182645.1"/>
    </source>
</evidence>
<evidence type="ECO:0000256" key="5">
    <source>
        <dbReference type="SAM" id="MobiDB-lite"/>
    </source>
</evidence>
<dbReference type="InterPro" id="IPR005178">
    <property type="entry name" value="Ostalpha/TMEM184C"/>
</dbReference>
<keyword evidence="3 6" id="KW-1133">Transmembrane helix</keyword>
<feature type="transmembrane region" description="Helical" evidence="6">
    <location>
        <begin position="58"/>
        <end position="79"/>
    </location>
</feature>
<comment type="caution">
    <text evidence="7">The sequence shown here is derived from an EMBL/GenBank/DDBJ whole genome shotgun (WGS) entry which is preliminary data.</text>
</comment>
<comment type="subcellular location">
    <subcellularLocation>
        <location evidence="1">Membrane</location>
        <topology evidence="1">Multi-pass membrane protein</topology>
    </subcellularLocation>
</comment>
<protein>
    <recommendedName>
        <fullName evidence="9">DUF300-domain-containing protein</fullName>
    </recommendedName>
</protein>
<keyword evidence="8" id="KW-1185">Reference proteome</keyword>
<name>A0AAD5XTF4_9FUNG</name>
<evidence type="ECO:0000256" key="2">
    <source>
        <dbReference type="ARBA" id="ARBA00022692"/>
    </source>
</evidence>
<evidence type="ECO:0000256" key="6">
    <source>
        <dbReference type="SAM" id="Phobius"/>
    </source>
</evidence>
<feature type="transmembrane region" description="Helical" evidence="6">
    <location>
        <begin position="99"/>
        <end position="118"/>
    </location>
</feature>